<organism evidence="2">
    <name type="scientific">Podoviridae sp. ct8mF2</name>
    <dbReference type="NCBI Taxonomy" id="2825224"/>
    <lineage>
        <taxon>Viruses</taxon>
        <taxon>Duplodnaviria</taxon>
        <taxon>Heunggongvirae</taxon>
        <taxon>Uroviricota</taxon>
        <taxon>Caudoviricetes</taxon>
    </lineage>
</organism>
<evidence type="ECO:0000256" key="1">
    <source>
        <dbReference type="SAM" id="MobiDB-lite"/>
    </source>
</evidence>
<accession>A0A8S5PLV4</accession>
<evidence type="ECO:0000313" key="2">
    <source>
        <dbReference type="EMBL" id="DAE07728.1"/>
    </source>
</evidence>
<feature type="region of interest" description="Disordered" evidence="1">
    <location>
        <begin position="1"/>
        <end position="49"/>
    </location>
</feature>
<dbReference type="EMBL" id="BK015454">
    <property type="protein sequence ID" value="DAE07728.1"/>
    <property type="molecule type" value="Genomic_DNA"/>
</dbReference>
<protein>
    <submittedName>
        <fullName evidence="2">Uncharacterized protein</fullName>
    </submittedName>
</protein>
<proteinExistence type="predicted"/>
<name>A0A8S5PLV4_9CAUD</name>
<reference evidence="2" key="1">
    <citation type="journal article" date="2021" name="Proc. Natl. Acad. Sci. U.S.A.">
        <title>A Catalog of Tens of Thousands of Viruses from Human Metagenomes Reveals Hidden Associations with Chronic Diseases.</title>
        <authorList>
            <person name="Tisza M.J."/>
            <person name="Buck C.B."/>
        </authorList>
    </citation>
    <scope>NUCLEOTIDE SEQUENCE</scope>
    <source>
        <strain evidence="2">Ct8mF2</strain>
    </source>
</reference>
<sequence length="49" mass="5448">MKDRRLNQGFGRATANTEAQSRLHTAGQRHAETESPDPLIKTTTRGNAR</sequence>
<feature type="compositionally biased region" description="Polar residues" evidence="1">
    <location>
        <begin position="14"/>
        <end position="23"/>
    </location>
</feature>